<evidence type="ECO:0000313" key="4">
    <source>
        <dbReference type="EMBL" id="SVA55761.1"/>
    </source>
</evidence>
<feature type="domain" description="Phospholipase/carboxylesterase/thioesterase" evidence="3">
    <location>
        <begin position="13"/>
        <end position="210"/>
    </location>
</feature>
<evidence type="ECO:0000256" key="1">
    <source>
        <dbReference type="ARBA" id="ARBA00006499"/>
    </source>
</evidence>
<reference evidence="4" key="1">
    <citation type="submission" date="2018-05" db="EMBL/GenBank/DDBJ databases">
        <authorList>
            <person name="Lanie J.A."/>
            <person name="Ng W.-L."/>
            <person name="Kazmierczak K.M."/>
            <person name="Andrzejewski T.M."/>
            <person name="Davidsen T.M."/>
            <person name="Wayne K.J."/>
            <person name="Tettelin H."/>
            <person name="Glass J.I."/>
            <person name="Rusch D."/>
            <person name="Podicherti R."/>
            <person name="Tsui H.-C.T."/>
            <person name="Winkler M.E."/>
        </authorList>
    </citation>
    <scope>NUCLEOTIDE SEQUENCE</scope>
</reference>
<proteinExistence type="inferred from homology"/>
<sequence>MNAAVSSELITRTKSTIDNPKKAIIGLHGWTGNEDSFEPVSKMINLDNVKWYFPRAPYKSGVGKGYSWFSGSDEKGWDVDKTWNGMHDLLAKIQSDGFKPNEIYLMGFSQGACLAIEFALRLPYAIGGIIPIAGFIKFKEKLLEDRTEESKGTPILLLHGRQDEIIPLTASETAYNILSELKHPLYFEAYDATHKIPLDIAPMIKDFISDSINFINSKLSKQLVKKD</sequence>
<protein>
    <recommendedName>
        <fullName evidence="3">Phospholipase/carboxylesterase/thioesterase domain-containing protein</fullName>
    </recommendedName>
</protein>
<dbReference type="AlphaFoldDB" id="A0A381WU04"/>
<dbReference type="EMBL" id="UINC01012820">
    <property type="protein sequence ID" value="SVA55761.1"/>
    <property type="molecule type" value="Genomic_DNA"/>
</dbReference>
<keyword evidence="2" id="KW-0378">Hydrolase</keyword>
<dbReference type="InterPro" id="IPR003140">
    <property type="entry name" value="PLipase/COase/thioEstase"/>
</dbReference>
<dbReference type="Gene3D" id="3.40.50.1820">
    <property type="entry name" value="alpha/beta hydrolase"/>
    <property type="match status" value="1"/>
</dbReference>
<evidence type="ECO:0000259" key="3">
    <source>
        <dbReference type="Pfam" id="PF02230"/>
    </source>
</evidence>
<name>A0A381WU04_9ZZZZ</name>
<dbReference type="Pfam" id="PF02230">
    <property type="entry name" value="Abhydrolase_2"/>
    <property type="match status" value="1"/>
</dbReference>
<dbReference type="InterPro" id="IPR050565">
    <property type="entry name" value="LYPA1-2/EST-like"/>
</dbReference>
<gene>
    <name evidence="4" type="ORF">METZ01_LOCUS108615</name>
</gene>
<organism evidence="4">
    <name type="scientific">marine metagenome</name>
    <dbReference type="NCBI Taxonomy" id="408172"/>
    <lineage>
        <taxon>unclassified sequences</taxon>
        <taxon>metagenomes</taxon>
        <taxon>ecological metagenomes</taxon>
    </lineage>
</organism>
<dbReference type="SUPFAM" id="SSF53474">
    <property type="entry name" value="alpha/beta-Hydrolases"/>
    <property type="match status" value="1"/>
</dbReference>
<dbReference type="InterPro" id="IPR029058">
    <property type="entry name" value="AB_hydrolase_fold"/>
</dbReference>
<evidence type="ECO:0000256" key="2">
    <source>
        <dbReference type="ARBA" id="ARBA00022801"/>
    </source>
</evidence>
<dbReference type="GO" id="GO:0016787">
    <property type="term" value="F:hydrolase activity"/>
    <property type="evidence" value="ECO:0007669"/>
    <property type="project" value="UniProtKB-KW"/>
</dbReference>
<comment type="similarity">
    <text evidence="1">Belongs to the AB hydrolase superfamily. AB hydrolase 2 family.</text>
</comment>
<accession>A0A381WU04</accession>
<dbReference type="PANTHER" id="PTHR10655">
    <property type="entry name" value="LYSOPHOSPHOLIPASE-RELATED"/>
    <property type="match status" value="1"/>
</dbReference>
<dbReference type="PANTHER" id="PTHR10655:SF17">
    <property type="entry name" value="LYSOPHOSPHOLIPASE-LIKE PROTEIN 1"/>
    <property type="match status" value="1"/>
</dbReference>